<keyword evidence="3" id="KW-1185">Reference proteome</keyword>
<dbReference type="AlphaFoldDB" id="A0A8H5H8D9"/>
<comment type="caution">
    <text evidence="2">The sequence shown here is derived from an EMBL/GenBank/DDBJ whole genome shotgun (WGS) entry which is preliminary data.</text>
</comment>
<evidence type="ECO:0000256" key="1">
    <source>
        <dbReference type="SAM" id="MobiDB-lite"/>
    </source>
</evidence>
<sequence>MNDTAPTCYPSSKNSELTPLVPNSTSPLQLPSSDSQIPPEARRPTYPLFADFLDYLAVMNYNIWG</sequence>
<proteinExistence type="predicted"/>
<evidence type="ECO:0000313" key="2">
    <source>
        <dbReference type="EMBL" id="KAF5378678.1"/>
    </source>
</evidence>
<evidence type="ECO:0000313" key="3">
    <source>
        <dbReference type="Proteomes" id="UP000518752"/>
    </source>
</evidence>
<feature type="region of interest" description="Disordered" evidence="1">
    <location>
        <begin position="1"/>
        <end position="42"/>
    </location>
</feature>
<feature type="compositionally biased region" description="Polar residues" evidence="1">
    <location>
        <begin position="1"/>
        <end position="36"/>
    </location>
</feature>
<protein>
    <submittedName>
        <fullName evidence="2">Uncharacterized protein</fullName>
    </submittedName>
</protein>
<gene>
    <name evidence="2" type="ORF">D9757_009567</name>
</gene>
<organism evidence="2 3">
    <name type="scientific">Collybiopsis confluens</name>
    <dbReference type="NCBI Taxonomy" id="2823264"/>
    <lineage>
        <taxon>Eukaryota</taxon>
        <taxon>Fungi</taxon>
        <taxon>Dikarya</taxon>
        <taxon>Basidiomycota</taxon>
        <taxon>Agaricomycotina</taxon>
        <taxon>Agaricomycetes</taxon>
        <taxon>Agaricomycetidae</taxon>
        <taxon>Agaricales</taxon>
        <taxon>Marasmiineae</taxon>
        <taxon>Omphalotaceae</taxon>
        <taxon>Collybiopsis</taxon>
    </lineage>
</organism>
<accession>A0A8H5H8D9</accession>
<reference evidence="2 3" key="1">
    <citation type="journal article" date="2020" name="ISME J.">
        <title>Uncovering the hidden diversity of litter-decomposition mechanisms in mushroom-forming fungi.</title>
        <authorList>
            <person name="Floudas D."/>
            <person name="Bentzer J."/>
            <person name="Ahren D."/>
            <person name="Johansson T."/>
            <person name="Persson P."/>
            <person name="Tunlid A."/>
        </authorList>
    </citation>
    <scope>NUCLEOTIDE SEQUENCE [LARGE SCALE GENOMIC DNA]</scope>
    <source>
        <strain evidence="2 3">CBS 406.79</strain>
    </source>
</reference>
<dbReference type="Proteomes" id="UP000518752">
    <property type="component" value="Unassembled WGS sequence"/>
</dbReference>
<name>A0A8H5H8D9_9AGAR</name>
<dbReference type="EMBL" id="JAACJN010000075">
    <property type="protein sequence ID" value="KAF5378678.1"/>
    <property type="molecule type" value="Genomic_DNA"/>
</dbReference>